<protein>
    <submittedName>
        <fullName evidence="1">Uncharacterized protein MANES_03G205100</fullName>
    </submittedName>
</protein>
<dbReference type="EMBL" id="GGEC01049048">
    <property type="protein sequence ID" value="MBX29532.1"/>
    <property type="molecule type" value="Transcribed_RNA"/>
</dbReference>
<dbReference type="AlphaFoldDB" id="A0A2P2MH80"/>
<accession>A0A2P2MH80</accession>
<organism evidence="1">
    <name type="scientific">Rhizophora mucronata</name>
    <name type="common">Asiatic mangrove</name>
    <dbReference type="NCBI Taxonomy" id="61149"/>
    <lineage>
        <taxon>Eukaryota</taxon>
        <taxon>Viridiplantae</taxon>
        <taxon>Streptophyta</taxon>
        <taxon>Embryophyta</taxon>
        <taxon>Tracheophyta</taxon>
        <taxon>Spermatophyta</taxon>
        <taxon>Magnoliopsida</taxon>
        <taxon>eudicotyledons</taxon>
        <taxon>Gunneridae</taxon>
        <taxon>Pentapetalae</taxon>
        <taxon>rosids</taxon>
        <taxon>fabids</taxon>
        <taxon>Malpighiales</taxon>
        <taxon>Rhizophoraceae</taxon>
        <taxon>Rhizophora</taxon>
    </lineage>
</organism>
<evidence type="ECO:0000313" key="1">
    <source>
        <dbReference type="EMBL" id="MBX29532.1"/>
    </source>
</evidence>
<name>A0A2P2MH80_RHIMU</name>
<proteinExistence type="predicted"/>
<sequence length="159" mass="17742">MTLPRKNSSFSSFSEPSSMLSKSISCMIFIICFSQAALDSRNCFCSSVKSVASKSELVKRIPLRGFLISWQIYANSFILAKHFFSCCLWTLRACCNSGLAICKMQKAPIIWPPIFTLLFAVKRTCTYFPFLSKKENGNLSVSCPPIALCNTIMNFVNAS</sequence>
<reference evidence="1" key="1">
    <citation type="submission" date="2018-02" db="EMBL/GenBank/DDBJ databases">
        <title>Rhizophora mucronata_Transcriptome.</title>
        <authorList>
            <person name="Meera S.P."/>
            <person name="Sreeshan A."/>
            <person name="Augustine A."/>
        </authorList>
    </citation>
    <scope>NUCLEOTIDE SEQUENCE</scope>
    <source>
        <tissue evidence="1">Leaf</tissue>
    </source>
</reference>